<name>A9CY93_9GAMM</name>
<keyword evidence="2" id="KW-1185">Reference proteome</keyword>
<dbReference type="PANTHER" id="PTHR30298">
    <property type="entry name" value="H REPEAT-ASSOCIATED PREDICTED TRANSPOSASE"/>
    <property type="match status" value="1"/>
</dbReference>
<reference evidence="1 2" key="1">
    <citation type="submission" date="2007-10" db="EMBL/GenBank/DDBJ databases">
        <authorList>
            <person name="Yayanos A."/>
            <person name="Ferriera S."/>
            <person name="Johnson J."/>
            <person name="Kravitz S."/>
            <person name="Halpern A."/>
            <person name="Remington K."/>
            <person name="Beeson K."/>
            <person name="Tran B."/>
            <person name="Rogers Y.-H."/>
            <person name="Friedman R."/>
            <person name="Venter J.C."/>
        </authorList>
    </citation>
    <scope>NUCLEOTIDE SEQUENCE [LARGE SCALE GENOMIC DNA]</scope>
    <source>
        <strain evidence="1 2">KT99</strain>
    </source>
</reference>
<comment type="caution">
    <text evidence="1">The sequence shown here is derived from an EMBL/GenBank/DDBJ whole genome shotgun (WGS) entry which is preliminary data.</text>
</comment>
<protein>
    <recommendedName>
        <fullName evidence="3">Transposase IS4-like domain-containing protein</fullName>
    </recommendedName>
</protein>
<dbReference type="Proteomes" id="UP000005839">
    <property type="component" value="Unassembled WGS sequence"/>
</dbReference>
<dbReference type="AlphaFoldDB" id="A9CY93"/>
<proteinExistence type="predicted"/>
<sequence>MLVNKSWLNNKYQWVGLKSIIKVTSDVHEKTTGKETTETRWYISSLDLNAEQALSSVRNHWQVESMHWVLEMTFREDESRFRKGRGPLAFNVMRKIAMTLFKQDQTKRASIVAKKKMAGLDDEYRSTLLEPGIKMR</sequence>
<dbReference type="InterPro" id="IPR047647">
    <property type="entry name" value="ISAs1_transpos"/>
</dbReference>
<evidence type="ECO:0008006" key="3">
    <source>
        <dbReference type="Google" id="ProtNLM"/>
    </source>
</evidence>
<organism evidence="1 2">
    <name type="scientific">Shewanella benthica KT99</name>
    <dbReference type="NCBI Taxonomy" id="314608"/>
    <lineage>
        <taxon>Bacteria</taxon>
        <taxon>Pseudomonadati</taxon>
        <taxon>Pseudomonadota</taxon>
        <taxon>Gammaproteobacteria</taxon>
        <taxon>Alteromonadales</taxon>
        <taxon>Shewanellaceae</taxon>
        <taxon>Shewanella</taxon>
    </lineage>
</organism>
<evidence type="ECO:0000313" key="1">
    <source>
        <dbReference type="EMBL" id="EDQ02433.1"/>
    </source>
</evidence>
<dbReference type="PANTHER" id="PTHR30298:SF0">
    <property type="entry name" value="PROTEIN YBFL-RELATED"/>
    <property type="match status" value="1"/>
</dbReference>
<accession>A9CY93</accession>
<dbReference type="InterPro" id="IPR051698">
    <property type="entry name" value="Transposase_11-like"/>
</dbReference>
<dbReference type="NCBIfam" id="NF033564">
    <property type="entry name" value="transpos_ISAs1"/>
    <property type="match status" value="1"/>
</dbReference>
<gene>
    <name evidence="1" type="ORF">KT99_02932</name>
</gene>
<dbReference type="STRING" id="314608.KT99_02932"/>
<evidence type="ECO:0000313" key="2">
    <source>
        <dbReference type="Proteomes" id="UP000005839"/>
    </source>
</evidence>
<dbReference type="EMBL" id="ABIC01000003">
    <property type="protein sequence ID" value="EDQ02433.1"/>
    <property type="molecule type" value="Genomic_DNA"/>
</dbReference>